<dbReference type="Proteomes" id="UP000827138">
    <property type="component" value="Chromosome"/>
</dbReference>
<dbReference type="RefSeq" id="WP_220645224.1">
    <property type="nucleotide sequence ID" value="NZ_CP080647.1"/>
</dbReference>
<evidence type="ECO:0000256" key="1">
    <source>
        <dbReference type="SAM" id="SignalP"/>
    </source>
</evidence>
<name>A0ABX8XJI6_9ACTN</name>
<evidence type="ECO:0000313" key="3">
    <source>
        <dbReference type="EMBL" id="QYX76088.1"/>
    </source>
</evidence>
<protein>
    <submittedName>
        <fullName evidence="3">SH3 domain-containing protein</fullName>
    </submittedName>
</protein>
<evidence type="ECO:0000313" key="4">
    <source>
        <dbReference type="Proteomes" id="UP000827138"/>
    </source>
</evidence>
<reference evidence="3 4" key="1">
    <citation type="submission" date="2021-08" db="EMBL/GenBank/DDBJ databases">
        <authorList>
            <person name="Ping M."/>
        </authorList>
    </citation>
    <scope>NUCLEOTIDE SEQUENCE [LARGE SCALE GENOMIC DNA]</scope>
    <source>
        <strain evidence="3 4">MG28</strain>
    </source>
</reference>
<feature type="signal peptide" evidence="1">
    <location>
        <begin position="1"/>
        <end position="31"/>
    </location>
</feature>
<dbReference type="EMBL" id="CP080647">
    <property type="protein sequence ID" value="QYX76088.1"/>
    <property type="molecule type" value="Genomic_DNA"/>
</dbReference>
<dbReference type="Gene3D" id="2.30.30.40">
    <property type="entry name" value="SH3 Domains"/>
    <property type="match status" value="1"/>
</dbReference>
<evidence type="ECO:0000259" key="2">
    <source>
        <dbReference type="Pfam" id="PF08239"/>
    </source>
</evidence>
<feature type="domain" description="SH3b" evidence="2">
    <location>
        <begin position="54"/>
        <end position="114"/>
    </location>
</feature>
<dbReference type="Pfam" id="PF08239">
    <property type="entry name" value="SH3_3"/>
    <property type="match status" value="1"/>
</dbReference>
<proteinExistence type="predicted"/>
<sequence>MMLRTARMAASAVLALSVTAGVAATATTASAAPSKVGRSACTESVGLNTTVSTTVRFRTGPGTKYTATGQLATNTRVYWACNKGSTGSSRSWGYVKVKSGVHKGETGWVARTYINTPMQLD</sequence>
<organism evidence="3 4">
    <name type="scientific">Streptomyces akebiae</name>
    <dbReference type="NCBI Taxonomy" id="2865673"/>
    <lineage>
        <taxon>Bacteria</taxon>
        <taxon>Bacillati</taxon>
        <taxon>Actinomycetota</taxon>
        <taxon>Actinomycetes</taxon>
        <taxon>Kitasatosporales</taxon>
        <taxon>Streptomycetaceae</taxon>
        <taxon>Streptomyces</taxon>
    </lineage>
</organism>
<gene>
    <name evidence="3" type="ORF">K1J60_05845</name>
</gene>
<keyword evidence="1" id="KW-0732">Signal</keyword>
<accession>A0ABX8XJI6</accession>
<keyword evidence="4" id="KW-1185">Reference proteome</keyword>
<dbReference type="InterPro" id="IPR003646">
    <property type="entry name" value="SH3-like_bac-type"/>
</dbReference>
<feature type="chain" id="PRO_5047152893" evidence="1">
    <location>
        <begin position="32"/>
        <end position="121"/>
    </location>
</feature>